<organism evidence="2 3">
    <name type="scientific">Bradyrhizobium jicamae</name>
    <dbReference type="NCBI Taxonomy" id="280332"/>
    <lineage>
        <taxon>Bacteria</taxon>
        <taxon>Pseudomonadati</taxon>
        <taxon>Pseudomonadota</taxon>
        <taxon>Alphaproteobacteria</taxon>
        <taxon>Hyphomicrobiales</taxon>
        <taxon>Nitrobacteraceae</taxon>
        <taxon>Bradyrhizobium</taxon>
    </lineage>
</organism>
<proteinExistence type="predicted"/>
<feature type="repeat" description="TPR" evidence="1">
    <location>
        <begin position="454"/>
        <end position="487"/>
    </location>
</feature>
<dbReference type="PROSITE" id="PS50005">
    <property type="entry name" value="TPR"/>
    <property type="match status" value="1"/>
</dbReference>
<evidence type="ECO:0000313" key="3">
    <source>
        <dbReference type="Proteomes" id="UP001315278"/>
    </source>
</evidence>
<dbReference type="InterPro" id="IPR011990">
    <property type="entry name" value="TPR-like_helical_dom_sf"/>
</dbReference>
<sequence>MRAYRTSFGAAITLGLCVALKPEIGAAQGTRDNLGSVSFPISCTAEQAKFDHAIALLHNFYYPETTKAFQEIIKDDPECGMAYWGLAMSLRPNPLVPPFPATLQKAGWEAVEKGKMARTQSPKEAAYIGAMETFYKDYDTVDQHVRTKAYEQAMSDLHTKYPDDSEGAIFYALSLLEAVDLSDKTYASQLKAAGILNEQAKTHPNHPGIAHYLIHSYDFAPLAALCLPTAHLYDKIASDSPHALHMPSHIYSMLGMWDDSIRSNLASEALADRYAEKHYPDATDAQVPHDLDFMMYAYLQQAKDDDAQKLIDKATQIKKMIVVRLTVDTALAAIPARYVVEREDWKQAAKLTVRDSQYPAAQSITYFIRALGAARSGDVAAARAEVAHLDDMEARLITSKDGYWAKQTLIQKSAVEAWITFAEGKRDEAIASMRKAADLDDKSEKNVAMENKLLPIRALLGDLYLAAGMNKDALRELEQSLKVAPNRYASIAAAAAAARADGQTDTAKRYYRALAALAVDGNQERPELVEASKYLALK</sequence>
<keyword evidence="1" id="KW-0802">TPR repeat</keyword>
<dbReference type="PANTHER" id="PTHR45588">
    <property type="entry name" value="TPR DOMAIN-CONTAINING PROTEIN"/>
    <property type="match status" value="1"/>
</dbReference>
<dbReference type="SUPFAM" id="SSF48452">
    <property type="entry name" value="TPR-like"/>
    <property type="match status" value="1"/>
</dbReference>
<evidence type="ECO:0008006" key="4">
    <source>
        <dbReference type="Google" id="ProtNLM"/>
    </source>
</evidence>
<dbReference type="PANTHER" id="PTHR45588:SF1">
    <property type="entry name" value="WW DOMAIN-CONTAINING PROTEIN"/>
    <property type="match status" value="1"/>
</dbReference>
<comment type="caution">
    <text evidence="2">The sequence shown here is derived from an EMBL/GenBank/DDBJ whole genome shotgun (WGS) entry which is preliminary data.</text>
</comment>
<dbReference type="EMBL" id="JAFCJH010000046">
    <property type="protein sequence ID" value="MBR0799941.1"/>
    <property type="molecule type" value="Genomic_DNA"/>
</dbReference>
<protein>
    <recommendedName>
        <fullName evidence="4">Tetratrico peptide repeat group 5 domain-containing protein</fullName>
    </recommendedName>
</protein>
<reference evidence="3" key="1">
    <citation type="journal article" date="2021" name="ISME J.">
        <title>Evolutionary origin and ecological implication of a unique nif island in free-living Bradyrhizobium lineages.</title>
        <authorList>
            <person name="Tao J."/>
        </authorList>
    </citation>
    <scope>NUCLEOTIDE SEQUENCE [LARGE SCALE GENOMIC DNA]</scope>
    <source>
        <strain evidence="3">SZCCT0434</strain>
    </source>
</reference>
<dbReference type="Proteomes" id="UP001315278">
    <property type="component" value="Unassembled WGS sequence"/>
</dbReference>
<evidence type="ECO:0000256" key="1">
    <source>
        <dbReference type="PROSITE-ProRule" id="PRU00339"/>
    </source>
</evidence>
<name>A0ABS5FT06_9BRAD</name>
<keyword evidence="3" id="KW-1185">Reference proteome</keyword>
<dbReference type="RefSeq" id="WP_212494541.1">
    <property type="nucleotide sequence ID" value="NZ_JAFCJH010000046.1"/>
</dbReference>
<dbReference type="InterPro" id="IPR019734">
    <property type="entry name" value="TPR_rpt"/>
</dbReference>
<gene>
    <name evidence="2" type="ORF">JQ615_31695</name>
</gene>
<accession>A0ABS5FT06</accession>
<evidence type="ECO:0000313" key="2">
    <source>
        <dbReference type="EMBL" id="MBR0799941.1"/>
    </source>
</evidence>
<dbReference type="Gene3D" id="1.25.40.10">
    <property type="entry name" value="Tetratricopeptide repeat domain"/>
    <property type="match status" value="2"/>
</dbReference>